<dbReference type="GeneID" id="18916966"/>
<feature type="domain" description="F-box" evidence="1">
    <location>
        <begin position="17"/>
        <end position="63"/>
    </location>
</feature>
<dbReference type="InterPro" id="IPR036047">
    <property type="entry name" value="F-box-like_dom_sf"/>
</dbReference>
<dbReference type="SMART" id="SM00256">
    <property type="entry name" value="FBOX"/>
    <property type="match status" value="1"/>
</dbReference>
<evidence type="ECO:0000259" key="1">
    <source>
        <dbReference type="PROSITE" id="PS50181"/>
    </source>
</evidence>
<dbReference type="SUPFAM" id="SSF81383">
    <property type="entry name" value="F-box domain"/>
    <property type="match status" value="1"/>
</dbReference>
<dbReference type="HOGENOM" id="CLU_506280_0_0_1"/>
<dbReference type="RefSeq" id="XP_007396900.1">
    <property type="nucleotide sequence ID" value="XM_007396838.1"/>
</dbReference>
<dbReference type="STRING" id="650164.K5UVY0"/>
<organism evidence="2 3">
    <name type="scientific">Phanerochaete carnosa (strain HHB-10118-sp)</name>
    <name type="common">White-rot fungus</name>
    <name type="synonym">Peniophora carnosa</name>
    <dbReference type="NCBI Taxonomy" id="650164"/>
    <lineage>
        <taxon>Eukaryota</taxon>
        <taxon>Fungi</taxon>
        <taxon>Dikarya</taxon>
        <taxon>Basidiomycota</taxon>
        <taxon>Agaricomycotina</taxon>
        <taxon>Agaricomycetes</taxon>
        <taxon>Polyporales</taxon>
        <taxon>Phanerochaetaceae</taxon>
        <taxon>Phanerochaete</taxon>
    </lineage>
</organism>
<dbReference type="Proteomes" id="UP000008370">
    <property type="component" value="Unassembled WGS sequence"/>
</dbReference>
<dbReference type="Pfam" id="PF12937">
    <property type="entry name" value="F-box-like"/>
    <property type="match status" value="1"/>
</dbReference>
<dbReference type="InterPro" id="IPR001810">
    <property type="entry name" value="F-box_dom"/>
</dbReference>
<evidence type="ECO:0000313" key="2">
    <source>
        <dbReference type="EMBL" id="EKM54201.1"/>
    </source>
</evidence>
<sequence length="529" mass="58335">MPHPAAPDLLMRLMHGPKTILSLPDDIMLEIITFIRVKDILALRQTCKKLCRLTKSRWVWTNAVKRHALGKGLPIPASNPGLKSLSAAHLEARVVHAAKLHDNWYSKNPTPRRAIEFQARCMLDEVADTPASPVSQVLFMPARSGEFLLVLAGKRLSCWEVPLDGSGAYEIVCVHEDGVNIEQVIVNQESDNGCGEFAFWAQRPGNDAHAKLYVASLDTFHGRIQVKMSCLALQPIAAPLHLMHGDFIVTGSHPVLWYLASDTKKVNYARLVGGVVMEGSNAVLAVKIIGKYVLIARQQEFQLFAIPRHSPELGMEKTVELIATFHWDSPAREVVIIARDNLARNAPSTPSKSWATGTVTILLREANEGFNTLKQYDLLPNIDRRPSPGPKTVLPFVLPSGCTRAIPVAPSCCGLSVWPSGRGFWVQTDNVEANHTKYPARCIMGFDVVSPRQAQEISAEHGDKLACSPGVHLDANIVHFCDGPLYARRCDMSHILRKRYALKSADLEDVIGRLAIGDKDGKVEVLDYA</sequence>
<evidence type="ECO:0000313" key="3">
    <source>
        <dbReference type="Proteomes" id="UP000008370"/>
    </source>
</evidence>
<dbReference type="PROSITE" id="PS50181">
    <property type="entry name" value="FBOX"/>
    <property type="match status" value="1"/>
</dbReference>
<keyword evidence="3" id="KW-1185">Reference proteome</keyword>
<name>K5UVY0_PHACS</name>
<protein>
    <recommendedName>
        <fullName evidence="1">F-box domain-containing protein</fullName>
    </recommendedName>
</protein>
<dbReference type="Gene3D" id="1.20.1280.50">
    <property type="match status" value="1"/>
</dbReference>
<dbReference type="InParanoid" id="K5UVY0"/>
<proteinExistence type="predicted"/>
<gene>
    <name evidence="2" type="ORF">PHACADRAFT_257879</name>
</gene>
<accession>K5UVY0</accession>
<dbReference type="EMBL" id="JH930473">
    <property type="protein sequence ID" value="EKM54201.1"/>
    <property type="molecule type" value="Genomic_DNA"/>
</dbReference>
<dbReference type="AlphaFoldDB" id="K5UVY0"/>
<reference evidence="2 3" key="1">
    <citation type="journal article" date="2012" name="BMC Genomics">
        <title>Comparative genomics of the white-rot fungi, Phanerochaete carnosa and P. chrysosporium, to elucidate the genetic basis of the distinct wood types they colonize.</title>
        <authorList>
            <person name="Suzuki H."/>
            <person name="MacDonald J."/>
            <person name="Syed K."/>
            <person name="Salamov A."/>
            <person name="Hori C."/>
            <person name="Aerts A."/>
            <person name="Henrissat B."/>
            <person name="Wiebenga A."/>
            <person name="vanKuyk P.A."/>
            <person name="Barry K."/>
            <person name="Lindquist E."/>
            <person name="LaButti K."/>
            <person name="Lapidus A."/>
            <person name="Lucas S."/>
            <person name="Coutinho P."/>
            <person name="Gong Y."/>
            <person name="Samejima M."/>
            <person name="Mahadevan R."/>
            <person name="Abou-Zaid M."/>
            <person name="de Vries R.P."/>
            <person name="Igarashi K."/>
            <person name="Yadav J.S."/>
            <person name="Grigoriev I.V."/>
            <person name="Master E.R."/>
        </authorList>
    </citation>
    <scope>NUCLEOTIDE SEQUENCE [LARGE SCALE GENOMIC DNA]</scope>
    <source>
        <strain evidence="2 3">HHB-10118-sp</strain>
    </source>
</reference>
<dbReference type="OrthoDB" id="2688364at2759"/>
<dbReference type="KEGG" id="pco:PHACADRAFT_257879"/>